<organism evidence="1 2">
    <name type="scientific">Enterococcus faecalis RP2S-4</name>
    <dbReference type="NCBI Taxonomy" id="1244145"/>
    <lineage>
        <taxon>Bacteria</taxon>
        <taxon>Bacillati</taxon>
        <taxon>Bacillota</taxon>
        <taxon>Bacilli</taxon>
        <taxon>Lactobacillales</taxon>
        <taxon>Enterococcaceae</taxon>
        <taxon>Enterococcus</taxon>
    </lineage>
</organism>
<dbReference type="CDD" id="cd00077">
    <property type="entry name" value="HDc"/>
    <property type="match status" value="1"/>
</dbReference>
<name>A0ABC9TPQ1_ENTFL</name>
<dbReference type="RefSeq" id="WP_016626870.1">
    <property type="nucleotide sequence ID" value="NZ_KE351828.1"/>
</dbReference>
<evidence type="ECO:0000313" key="1">
    <source>
        <dbReference type="EMBL" id="EPI12535.1"/>
    </source>
</evidence>
<dbReference type="Pfam" id="PF12917">
    <property type="entry name" value="YfbR-like"/>
    <property type="match status" value="1"/>
</dbReference>
<reference evidence="1 2" key="1">
    <citation type="submission" date="2013-06" db="EMBL/GenBank/DDBJ databases">
        <authorList>
            <person name="Weinstock G."/>
            <person name="Sodergren E."/>
            <person name="Lobos E.A."/>
            <person name="Fulton L."/>
            <person name="Fulton R."/>
            <person name="Courtney L."/>
            <person name="Fronick C."/>
            <person name="O'Laughlin M."/>
            <person name="Godfrey J."/>
            <person name="Wilson R.M."/>
            <person name="Miner T."/>
            <person name="Farmer C."/>
            <person name="Delehaunty K."/>
            <person name="Cordes M."/>
            <person name="Minx P."/>
            <person name="Tomlinson C."/>
            <person name="Chen J."/>
            <person name="Wollam A."/>
            <person name="Pepin K.H."/>
            <person name="Bhonagiri V."/>
            <person name="Zhang X."/>
            <person name="Warren W."/>
            <person name="Mitreva M."/>
            <person name="Mardis E.R."/>
            <person name="Wilson R.K."/>
        </authorList>
    </citation>
    <scope>NUCLEOTIDE SEQUENCE [LARGE SCALE GENOMIC DNA]</scope>
    <source>
        <strain evidence="1 2">RP2S-4</strain>
    </source>
</reference>
<dbReference type="AlphaFoldDB" id="A0ABC9TPQ1"/>
<dbReference type="Gene3D" id="1.10.3210.10">
    <property type="entry name" value="Hypothetical protein af1432"/>
    <property type="match status" value="1"/>
</dbReference>
<proteinExistence type="predicted"/>
<dbReference type="EMBL" id="ATIR01000003">
    <property type="protein sequence ID" value="EPI12535.1"/>
    <property type="molecule type" value="Genomic_DNA"/>
</dbReference>
<dbReference type="InterPro" id="IPR003607">
    <property type="entry name" value="HD/PDEase_dom"/>
</dbReference>
<accession>A0ABC9TPQ1</accession>
<gene>
    <name evidence="1" type="ORF">D358_00034</name>
</gene>
<comment type="caution">
    <text evidence="1">The sequence shown here is derived from an EMBL/GenBank/DDBJ whole genome shotgun (WGS) entry which is preliminary data.</text>
</comment>
<dbReference type="SUPFAM" id="SSF109604">
    <property type="entry name" value="HD-domain/PDEase-like"/>
    <property type="match status" value="1"/>
</dbReference>
<dbReference type="Proteomes" id="UP000015750">
    <property type="component" value="Unassembled WGS sequence"/>
</dbReference>
<protein>
    <submittedName>
        <fullName evidence="1">HD domain protein</fullName>
    </submittedName>
</protein>
<sequence>MGLNAFLTGLANLEKIRRAPGFFKFTEHTVAAHSFRVAMIAQTLADIEELSGNNINWQTLYEKSLNHDYTERFIGDIKTPVKYANKELRSMLASVEESMTKAFINQEIPNEFQKIYQRRLSEGKDDTLEGQILSVADKIDLMYESYEEISKSNPDNVFKDMFFDAVITVKQYRTLSSVEYFFENIFPELIQDDFYGKLSFQKEIEAILND</sequence>
<evidence type="ECO:0000313" key="2">
    <source>
        <dbReference type="Proteomes" id="UP000015750"/>
    </source>
</evidence>